<feature type="region of interest" description="Disordered" evidence="1">
    <location>
        <begin position="1"/>
        <end position="40"/>
    </location>
</feature>
<sequence length="71" mass="8025">MHNRQRRGQGSSRAAIPHRVLEPHAPTDVSDSTQGKAWPADEVTVSKDMRTLVVGLFKTLNHERHKTLENK</sequence>
<dbReference type="Proteomes" id="UP000315003">
    <property type="component" value="Chromosome"/>
</dbReference>
<dbReference type="AlphaFoldDB" id="A0A517SYA1"/>
<gene>
    <name evidence="2" type="ORF">SV7mr_36610</name>
</gene>
<organism evidence="2 3">
    <name type="scientific">Stieleria bergensis</name>
    <dbReference type="NCBI Taxonomy" id="2528025"/>
    <lineage>
        <taxon>Bacteria</taxon>
        <taxon>Pseudomonadati</taxon>
        <taxon>Planctomycetota</taxon>
        <taxon>Planctomycetia</taxon>
        <taxon>Pirellulales</taxon>
        <taxon>Pirellulaceae</taxon>
        <taxon>Stieleria</taxon>
    </lineage>
</organism>
<name>A0A517SYA1_9BACT</name>
<reference evidence="2 3" key="1">
    <citation type="submission" date="2019-02" db="EMBL/GenBank/DDBJ databases">
        <title>Deep-cultivation of Planctomycetes and their phenomic and genomic characterization uncovers novel biology.</title>
        <authorList>
            <person name="Wiegand S."/>
            <person name="Jogler M."/>
            <person name="Boedeker C."/>
            <person name="Pinto D."/>
            <person name="Vollmers J."/>
            <person name="Rivas-Marin E."/>
            <person name="Kohn T."/>
            <person name="Peeters S.H."/>
            <person name="Heuer A."/>
            <person name="Rast P."/>
            <person name="Oberbeckmann S."/>
            <person name="Bunk B."/>
            <person name="Jeske O."/>
            <person name="Meyerdierks A."/>
            <person name="Storesund J.E."/>
            <person name="Kallscheuer N."/>
            <person name="Luecker S."/>
            <person name="Lage O.M."/>
            <person name="Pohl T."/>
            <person name="Merkel B.J."/>
            <person name="Hornburger P."/>
            <person name="Mueller R.-W."/>
            <person name="Bruemmer F."/>
            <person name="Labrenz M."/>
            <person name="Spormann A.M."/>
            <person name="Op den Camp H."/>
            <person name="Overmann J."/>
            <person name="Amann R."/>
            <person name="Jetten M.S.M."/>
            <person name="Mascher T."/>
            <person name="Medema M.H."/>
            <person name="Devos D.P."/>
            <person name="Kaster A.-K."/>
            <person name="Ovreas L."/>
            <person name="Rohde M."/>
            <person name="Galperin M.Y."/>
            <person name="Jogler C."/>
        </authorList>
    </citation>
    <scope>NUCLEOTIDE SEQUENCE [LARGE SCALE GENOMIC DNA]</scope>
    <source>
        <strain evidence="2 3">SV_7m_r</strain>
    </source>
</reference>
<proteinExistence type="predicted"/>
<evidence type="ECO:0000313" key="3">
    <source>
        <dbReference type="Proteomes" id="UP000315003"/>
    </source>
</evidence>
<evidence type="ECO:0000313" key="2">
    <source>
        <dbReference type="EMBL" id="QDT61130.1"/>
    </source>
</evidence>
<accession>A0A517SYA1</accession>
<dbReference type="EMBL" id="CP036272">
    <property type="protein sequence ID" value="QDT61130.1"/>
    <property type="molecule type" value="Genomic_DNA"/>
</dbReference>
<evidence type="ECO:0000256" key="1">
    <source>
        <dbReference type="SAM" id="MobiDB-lite"/>
    </source>
</evidence>
<keyword evidence="3" id="KW-1185">Reference proteome</keyword>
<protein>
    <submittedName>
        <fullName evidence="2">Uncharacterized protein</fullName>
    </submittedName>
</protein>